<evidence type="ECO:0000313" key="3">
    <source>
        <dbReference type="Proteomes" id="UP000286594"/>
    </source>
</evidence>
<keyword evidence="1" id="KW-0732">Signal</keyword>
<evidence type="ECO:0000256" key="1">
    <source>
        <dbReference type="SAM" id="SignalP"/>
    </source>
</evidence>
<gene>
    <name evidence="2" type="ORF">EOW65_00870</name>
</gene>
<reference evidence="2 3" key="1">
    <citation type="submission" date="2019-01" db="EMBL/GenBank/DDBJ databases">
        <title>Sinorhodobacter populi sp. nov. isolated from the symptomatic bark tissue of Populus euramericana canker.</title>
        <authorList>
            <person name="Xu G."/>
        </authorList>
    </citation>
    <scope>NUCLEOTIDE SEQUENCE [LARGE SCALE GENOMIC DNA]</scope>
    <source>
        <strain evidence="2 3">CCTCC AB2012026</strain>
    </source>
</reference>
<comment type="caution">
    <text evidence="2">The sequence shown here is derived from an EMBL/GenBank/DDBJ whole genome shotgun (WGS) entry which is preliminary data.</text>
</comment>
<sequence length="123" mass="13273">MTCPARALPLLLVAALAAAGSGTSARAEPALPEGASACKVMQGSGVTFCKFGNRWIATTARAPDLAVGDPFPIYEQSMLMDLDRYGLPPVDGPWRYYRRDGVIYKVSARDGRVIEILGRRTSR</sequence>
<proteinExistence type="predicted"/>
<dbReference type="RefSeq" id="WP_128147133.1">
    <property type="nucleotide sequence ID" value="NZ_SAVB01000001.1"/>
</dbReference>
<feature type="chain" id="PRO_5019466247" description="DUF1236 domain-containing protein" evidence="1">
    <location>
        <begin position="28"/>
        <end position="123"/>
    </location>
</feature>
<dbReference type="OrthoDB" id="7873677at2"/>
<dbReference type="Proteomes" id="UP000286594">
    <property type="component" value="Unassembled WGS sequence"/>
</dbReference>
<organism evidence="2 3">
    <name type="scientific">Paenirhodobacter ferrireducens</name>
    <dbReference type="NCBI Taxonomy" id="1215032"/>
    <lineage>
        <taxon>Bacteria</taxon>
        <taxon>Pseudomonadati</taxon>
        <taxon>Pseudomonadota</taxon>
        <taxon>Alphaproteobacteria</taxon>
        <taxon>Rhodobacterales</taxon>
        <taxon>Rhodobacter group</taxon>
        <taxon>Paenirhodobacter</taxon>
    </lineage>
</organism>
<name>A0A443LV70_9RHOB</name>
<keyword evidence="3" id="KW-1185">Reference proteome</keyword>
<dbReference type="EMBL" id="SAVB01000001">
    <property type="protein sequence ID" value="RWR53049.1"/>
    <property type="molecule type" value="Genomic_DNA"/>
</dbReference>
<protein>
    <recommendedName>
        <fullName evidence="4">DUF1236 domain-containing protein</fullName>
    </recommendedName>
</protein>
<dbReference type="AlphaFoldDB" id="A0A443LV70"/>
<accession>A0A443LV70</accession>
<evidence type="ECO:0008006" key="4">
    <source>
        <dbReference type="Google" id="ProtNLM"/>
    </source>
</evidence>
<feature type="signal peptide" evidence="1">
    <location>
        <begin position="1"/>
        <end position="27"/>
    </location>
</feature>
<evidence type="ECO:0000313" key="2">
    <source>
        <dbReference type="EMBL" id="RWR53049.1"/>
    </source>
</evidence>